<dbReference type="InterPro" id="IPR029068">
    <property type="entry name" value="Glyas_Bleomycin-R_OHBP_Dase"/>
</dbReference>
<gene>
    <name evidence="2" type="ORF">ABT322_27015</name>
</gene>
<dbReference type="InterPro" id="IPR004360">
    <property type="entry name" value="Glyas_Fos-R_dOase_dom"/>
</dbReference>
<keyword evidence="3" id="KW-1185">Reference proteome</keyword>
<protein>
    <submittedName>
        <fullName evidence="2">VOC family protein</fullName>
    </submittedName>
</protein>
<name>A0ABV1VLG8_9ACTN</name>
<evidence type="ECO:0000313" key="2">
    <source>
        <dbReference type="EMBL" id="MER6907317.1"/>
    </source>
</evidence>
<organism evidence="2 3">
    <name type="scientific">Streptomyces flaveolus</name>
    <dbReference type="NCBI Taxonomy" id="67297"/>
    <lineage>
        <taxon>Bacteria</taxon>
        <taxon>Bacillati</taxon>
        <taxon>Actinomycetota</taxon>
        <taxon>Actinomycetes</taxon>
        <taxon>Kitasatosporales</taxon>
        <taxon>Streptomycetaceae</taxon>
        <taxon>Streptomyces</taxon>
    </lineage>
</organism>
<reference evidence="2 3" key="1">
    <citation type="submission" date="2024-06" db="EMBL/GenBank/DDBJ databases">
        <title>The Natural Products Discovery Center: Release of the First 8490 Sequenced Strains for Exploring Actinobacteria Biosynthetic Diversity.</title>
        <authorList>
            <person name="Kalkreuter E."/>
            <person name="Kautsar S.A."/>
            <person name="Yang D."/>
            <person name="Bader C.D."/>
            <person name="Teijaro C.N."/>
            <person name="Fluegel L."/>
            <person name="Davis C.M."/>
            <person name="Simpson J.R."/>
            <person name="Lauterbach L."/>
            <person name="Steele A.D."/>
            <person name="Gui C."/>
            <person name="Meng S."/>
            <person name="Li G."/>
            <person name="Viehrig K."/>
            <person name="Ye F."/>
            <person name="Su P."/>
            <person name="Kiefer A.F."/>
            <person name="Nichols A."/>
            <person name="Cepeda A.J."/>
            <person name="Yan W."/>
            <person name="Fan B."/>
            <person name="Jiang Y."/>
            <person name="Adhikari A."/>
            <person name="Zheng C.-J."/>
            <person name="Schuster L."/>
            <person name="Cowan T.M."/>
            <person name="Smanski M.J."/>
            <person name="Chevrette M.G."/>
            <person name="De Carvalho L.P.S."/>
            <person name="Shen B."/>
        </authorList>
    </citation>
    <scope>NUCLEOTIDE SEQUENCE [LARGE SCALE GENOMIC DNA]</scope>
    <source>
        <strain evidence="2 3">NPDC000632</strain>
    </source>
</reference>
<feature type="domain" description="VOC" evidence="1">
    <location>
        <begin position="137"/>
        <end position="257"/>
    </location>
</feature>
<dbReference type="InterPro" id="IPR052164">
    <property type="entry name" value="Anthracycline_SecMetBiosynth"/>
</dbReference>
<dbReference type="EMBL" id="JBEPCV010000030">
    <property type="protein sequence ID" value="MER6907317.1"/>
    <property type="molecule type" value="Genomic_DNA"/>
</dbReference>
<dbReference type="SUPFAM" id="SSF54593">
    <property type="entry name" value="Glyoxalase/Bleomycin resistance protein/Dihydroxybiphenyl dioxygenase"/>
    <property type="match status" value="2"/>
</dbReference>
<comment type="caution">
    <text evidence="2">The sequence shown here is derived from an EMBL/GenBank/DDBJ whole genome shotgun (WGS) entry which is preliminary data.</text>
</comment>
<feature type="domain" description="VOC" evidence="1">
    <location>
        <begin position="10"/>
        <end position="123"/>
    </location>
</feature>
<dbReference type="RefSeq" id="WP_350715551.1">
    <property type="nucleotide sequence ID" value="NZ_JBEPCO010000002.1"/>
</dbReference>
<dbReference type="PANTHER" id="PTHR33993">
    <property type="entry name" value="GLYOXALASE-RELATED"/>
    <property type="match status" value="1"/>
</dbReference>
<dbReference type="PANTHER" id="PTHR33993:SF10">
    <property type="entry name" value="CONSERVED PROTEIN"/>
    <property type="match status" value="1"/>
</dbReference>
<dbReference type="CDD" id="cd07247">
    <property type="entry name" value="SgaA_N_like"/>
    <property type="match status" value="1"/>
</dbReference>
<proteinExistence type="predicted"/>
<accession>A0ABV1VLG8</accession>
<dbReference type="Pfam" id="PF00903">
    <property type="entry name" value="Glyoxalase"/>
    <property type="match status" value="2"/>
</dbReference>
<dbReference type="PROSITE" id="PS51819">
    <property type="entry name" value="VOC"/>
    <property type="match status" value="2"/>
</dbReference>
<dbReference type="InterPro" id="IPR037523">
    <property type="entry name" value="VOC_core"/>
</dbReference>
<sequence length="262" mass="27233">MLTTRFVTGAPNWVDVGTSDIDGATSFYGGLFGWRFRSAGPEAGGYGFFELDGRIVAGGMRTTPEQGPPSWTVYFQTPDAEATAKASEQAHGGVLVRPTDVMGQGTMAILADRAQVPFGVWQPGRLGGLGVAGETGALCWVELYTPDIAAAAAYYHAVLGLETSAVPFPGAGTYTCVNPAGAGEESMFGGVVPLADDPLETDAHWLPYFAVADADATVARAGELGGTVRMPATDIEGVGRLARLADPYGARFAVLRPAPREG</sequence>
<evidence type="ECO:0000259" key="1">
    <source>
        <dbReference type="PROSITE" id="PS51819"/>
    </source>
</evidence>
<dbReference type="Gene3D" id="3.10.180.10">
    <property type="entry name" value="2,3-Dihydroxybiphenyl 1,2-Dioxygenase, domain 1"/>
    <property type="match status" value="2"/>
</dbReference>
<evidence type="ECO:0000313" key="3">
    <source>
        <dbReference type="Proteomes" id="UP001490330"/>
    </source>
</evidence>
<dbReference type="Proteomes" id="UP001490330">
    <property type="component" value="Unassembled WGS sequence"/>
</dbReference>